<dbReference type="AlphaFoldDB" id="A0AA40AIN9"/>
<protein>
    <recommendedName>
        <fullName evidence="1">Prolyl 4-hydroxylase alpha subunit Fe(2+) 2OG dioxygenase domain-containing protein</fullName>
    </recommendedName>
</protein>
<name>A0AA40AIN9_9PEZI</name>
<keyword evidence="3" id="KW-1185">Reference proteome</keyword>
<sequence length="212" mass="23536">MASISVEQAIEMQRHAHKKDILSAYRKIESKGTFASSKALRQPPPAGLFIDGLGDVTMPLSETQARDVKARCRQAPYGKSSDTIVDTTVRNTWELDASQFSFRDPKWGHYIQALVQEVAKSMGVVGTIKAEIYKMLVYEEGAMFKPHTDTEKIPGMFGTLVIALPSPHQGGDVVVKHCGQTMTFKTSEHPQSFVCWYSDVSHEVLPVTSGYR</sequence>
<dbReference type="Gene3D" id="2.60.120.620">
    <property type="entry name" value="q2cbj1_9rhob like domain"/>
    <property type="match status" value="1"/>
</dbReference>
<organism evidence="2 3">
    <name type="scientific">Apiosordaria backusii</name>
    <dbReference type="NCBI Taxonomy" id="314023"/>
    <lineage>
        <taxon>Eukaryota</taxon>
        <taxon>Fungi</taxon>
        <taxon>Dikarya</taxon>
        <taxon>Ascomycota</taxon>
        <taxon>Pezizomycotina</taxon>
        <taxon>Sordariomycetes</taxon>
        <taxon>Sordariomycetidae</taxon>
        <taxon>Sordariales</taxon>
        <taxon>Lasiosphaeriaceae</taxon>
        <taxon>Apiosordaria</taxon>
    </lineage>
</organism>
<comment type="caution">
    <text evidence="2">The sequence shown here is derived from an EMBL/GenBank/DDBJ whole genome shotgun (WGS) entry which is preliminary data.</text>
</comment>
<dbReference type="EMBL" id="JAUKTV010000014">
    <property type="protein sequence ID" value="KAK0716561.1"/>
    <property type="molecule type" value="Genomic_DNA"/>
</dbReference>
<dbReference type="Pfam" id="PF13640">
    <property type="entry name" value="2OG-FeII_Oxy_3"/>
    <property type="match status" value="1"/>
</dbReference>
<evidence type="ECO:0000313" key="2">
    <source>
        <dbReference type="EMBL" id="KAK0716561.1"/>
    </source>
</evidence>
<dbReference type="InterPro" id="IPR044862">
    <property type="entry name" value="Pro_4_hyd_alph_FE2OG_OXY"/>
</dbReference>
<reference evidence="2" key="1">
    <citation type="submission" date="2023-06" db="EMBL/GenBank/DDBJ databases">
        <title>Genome-scale phylogeny and comparative genomics of the fungal order Sordariales.</title>
        <authorList>
            <consortium name="Lawrence Berkeley National Laboratory"/>
            <person name="Hensen N."/>
            <person name="Bonometti L."/>
            <person name="Westerberg I."/>
            <person name="Brannstrom I.O."/>
            <person name="Guillou S."/>
            <person name="Cros-Aarteil S."/>
            <person name="Calhoun S."/>
            <person name="Haridas S."/>
            <person name="Kuo A."/>
            <person name="Mondo S."/>
            <person name="Pangilinan J."/>
            <person name="Riley R."/>
            <person name="Labutti K."/>
            <person name="Andreopoulos B."/>
            <person name="Lipzen A."/>
            <person name="Chen C."/>
            <person name="Yanf M."/>
            <person name="Daum C."/>
            <person name="Ng V."/>
            <person name="Clum A."/>
            <person name="Steindorff A."/>
            <person name="Ohm R."/>
            <person name="Martin F."/>
            <person name="Silar P."/>
            <person name="Natvig D."/>
            <person name="Lalanne C."/>
            <person name="Gautier V."/>
            <person name="Ament-Velasquez S.L."/>
            <person name="Kruys A."/>
            <person name="Hutchinson M.I."/>
            <person name="Powell A.J."/>
            <person name="Barry K."/>
            <person name="Miller A.N."/>
            <person name="Grigoriev I.V."/>
            <person name="Debuchy R."/>
            <person name="Gladieux P."/>
            <person name="Thoren M.H."/>
            <person name="Johannesson H."/>
        </authorList>
    </citation>
    <scope>NUCLEOTIDE SEQUENCE</scope>
    <source>
        <strain evidence="2">CBS 540.89</strain>
    </source>
</reference>
<evidence type="ECO:0000313" key="3">
    <source>
        <dbReference type="Proteomes" id="UP001172159"/>
    </source>
</evidence>
<dbReference type="PANTHER" id="PTHR33099:SF7">
    <property type="entry name" value="MYND-TYPE DOMAIN-CONTAINING PROTEIN"/>
    <property type="match status" value="1"/>
</dbReference>
<evidence type="ECO:0000259" key="1">
    <source>
        <dbReference type="Pfam" id="PF13640"/>
    </source>
</evidence>
<proteinExistence type="predicted"/>
<gene>
    <name evidence="2" type="ORF">B0T21DRAFT_425871</name>
</gene>
<dbReference type="Proteomes" id="UP001172159">
    <property type="component" value="Unassembled WGS sequence"/>
</dbReference>
<feature type="domain" description="Prolyl 4-hydroxylase alpha subunit Fe(2+) 2OG dioxygenase" evidence="1">
    <location>
        <begin position="134"/>
        <end position="210"/>
    </location>
</feature>
<accession>A0AA40AIN9</accession>
<dbReference type="PANTHER" id="PTHR33099">
    <property type="entry name" value="FE2OG DIOXYGENASE DOMAIN-CONTAINING PROTEIN"/>
    <property type="match status" value="1"/>
</dbReference>